<name>A0A6F8ZDS0_9FIRM</name>
<evidence type="ECO:0000313" key="2">
    <source>
        <dbReference type="EMBL" id="CAB1127907.1"/>
    </source>
</evidence>
<evidence type="ECO:0000256" key="1">
    <source>
        <dbReference type="SAM" id="MobiDB-lite"/>
    </source>
</evidence>
<evidence type="ECO:0000313" key="3">
    <source>
        <dbReference type="Proteomes" id="UP000503399"/>
    </source>
</evidence>
<organism evidence="2 3">
    <name type="scientific">Candidatus Hydrogenisulfobacillus filiaventi</name>
    <dbReference type="NCBI Taxonomy" id="2707344"/>
    <lineage>
        <taxon>Bacteria</taxon>
        <taxon>Bacillati</taxon>
        <taxon>Bacillota</taxon>
        <taxon>Clostridia</taxon>
        <taxon>Eubacteriales</taxon>
        <taxon>Clostridiales Family XVII. Incertae Sedis</taxon>
        <taxon>Candidatus Hydrogenisulfobacillus</taxon>
    </lineage>
</organism>
<proteinExistence type="predicted"/>
<reference evidence="2 3" key="1">
    <citation type="submission" date="2020-02" db="EMBL/GenBank/DDBJ databases">
        <authorList>
            <person name="Hogendoorn C."/>
        </authorList>
    </citation>
    <scope>NUCLEOTIDE SEQUENCE [LARGE SCALE GENOMIC DNA]</scope>
    <source>
        <strain evidence="2">R501</strain>
    </source>
</reference>
<protein>
    <submittedName>
        <fullName evidence="2">Uncharacterized protein</fullName>
    </submittedName>
</protein>
<dbReference type="AlphaFoldDB" id="A0A6F8ZDS0"/>
<gene>
    <name evidence="2" type="ORF">R50_0401</name>
</gene>
<keyword evidence="3" id="KW-1185">Reference proteome</keyword>
<dbReference type="EMBL" id="LR778114">
    <property type="protein sequence ID" value="CAB1127907.1"/>
    <property type="molecule type" value="Genomic_DNA"/>
</dbReference>
<sequence>MYRHLAAVAMAAGAGWGRPGCRWPQSGWKTEEAGLKWMRWRWWLVTLWVLVAAVALPEALQVTHGLVGGGFDNPRGRAAWADHQLYRFRAGAAPTLSWLVEGAGAGTVQTAWTRALVQVGGRPLLLPAGLVHIGALPGHPRSVMLDVALPPGPAAARLRQAGGGGGGRPGPAAGGAGGGGYPHRCQQRRAAGGEAHPACLRPDRPAPVAGAVVPGLRLPGGGPPAPAGGGSGGDGGAGGHRRSGSAPPVVGVPDRHCELLCPGGRD</sequence>
<feature type="compositionally biased region" description="Gly residues" evidence="1">
    <location>
        <begin position="161"/>
        <end position="181"/>
    </location>
</feature>
<feature type="compositionally biased region" description="Gly residues" evidence="1">
    <location>
        <begin position="227"/>
        <end position="238"/>
    </location>
</feature>
<accession>A0A6F8ZDS0</accession>
<dbReference type="Proteomes" id="UP000503399">
    <property type="component" value="Chromosome"/>
</dbReference>
<feature type="region of interest" description="Disordered" evidence="1">
    <location>
        <begin position="156"/>
        <end position="255"/>
    </location>
</feature>
<dbReference type="KEGG" id="hfv:R50_0401"/>